<keyword evidence="1" id="KW-0472">Membrane</keyword>
<organism evidence="2 3">
    <name type="scientific">Chengkuizengella marina</name>
    <dbReference type="NCBI Taxonomy" id="2507566"/>
    <lineage>
        <taxon>Bacteria</taxon>
        <taxon>Bacillati</taxon>
        <taxon>Bacillota</taxon>
        <taxon>Bacilli</taxon>
        <taxon>Bacillales</taxon>
        <taxon>Paenibacillaceae</taxon>
        <taxon>Chengkuizengella</taxon>
    </lineage>
</organism>
<dbReference type="OrthoDB" id="1786466at2"/>
<feature type="transmembrane region" description="Helical" evidence="1">
    <location>
        <begin position="181"/>
        <end position="201"/>
    </location>
</feature>
<reference evidence="2 3" key="1">
    <citation type="submission" date="2019-01" db="EMBL/GenBank/DDBJ databases">
        <title>Chengkuizengella sp. nov., isolated from deep-sea sediment of East Pacific Ocean.</title>
        <authorList>
            <person name="Yang J."/>
            <person name="Lai Q."/>
            <person name="Shao Z."/>
        </authorList>
    </citation>
    <scope>NUCLEOTIDE SEQUENCE [LARGE SCALE GENOMIC DNA]</scope>
    <source>
        <strain evidence="2 3">YPA3-1-1</strain>
    </source>
</reference>
<feature type="transmembrane region" description="Helical" evidence="1">
    <location>
        <begin position="20"/>
        <end position="39"/>
    </location>
</feature>
<dbReference type="RefSeq" id="WP_160647691.1">
    <property type="nucleotide sequence ID" value="NZ_SIJB01000043.1"/>
</dbReference>
<protein>
    <recommendedName>
        <fullName evidence="4">ABC-2 type transport system permease protein</fullName>
    </recommendedName>
</protein>
<evidence type="ECO:0000256" key="1">
    <source>
        <dbReference type="SAM" id="Phobius"/>
    </source>
</evidence>
<comment type="caution">
    <text evidence="2">The sequence shown here is derived from an EMBL/GenBank/DDBJ whole genome shotgun (WGS) entry which is preliminary data.</text>
</comment>
<accession>A0A6N9Q8E2</accession>
<feature type="transmembrane region" description="Helical" evidence="1">
    <location>
        <begin position="102"/>
        <end position="129"/>
    </location>
</feature>
<proteinExistence type="predicted"/>
<evidence type="ECO:0000313" key="2">
    <source>
        <dbReference type="EMBL" id="NBI30884.1"/>
    </source>
</evidence>
<keyword evidence="3" id="KW-1185">Reference proteome</keyword>
<dbReference type="EMBL" id="SIJB01000043">
    <property type="protein sequence ID" value="NBI30884.1"/>
    <property type="molecule type" value="Genomic_DNA"/>
</dbReference>
<keyword evidence="1" id="KW-1133">Transmembrane helix</keyword>
<gene>
    <name evidence="2" type="ORF">ERL59_18195</name>
</gene>
<name>A0A6N9Q8E2_9BACL</name>
<feature type="transmembrane region" description="Helical" evidence="1">
    <location>
        <begin position="247"/>
        <end position="264"/>
    </location>
</feature>
<evidence type="ECO:0000313" key="3">
    <source>
        <dbReference type="Proteomes" id="UP000448943"/>
    </source>
</evidence>
<feature type="transmembrane region" description="Helical" evidence="1">
    <location>
        <begin position="149"/>
        <end position="174"/>
    </location>
</feature>
<keyword evidence="1" id="KW-0812">Transmembrane</keyword>
<evidence type="ECO:0008006" key="4">
    <source>
        <dbReference type="Google" id="ProtNLM"/>
    </source>
</evidence>
<dbReference type="Proteomes" id="UP000448943">
    <property type="component" value="Unassembled WGS sequence"/>
</dbReference>
<dbReference type="AlphaFoldDB" id="A0A6N9Q8E2"/>
<sequence length="270" mass="31296">MDSWIGLLKKDFLLMKNRLLVFLLIDLAAFALGWYLHIREIGFVQQPELNWVLYDNNDLIKFIPLVIAIGIHVLFIGNYILMSLNKEGKQLHLWLHNPQSAIVLLGSKLVNGFIALILSLGLLIILTTINLIPFLSEVSFYLGDLTKLLLYFVVNIIFLSLLIGICFMFFWTIYHVLKSRIGRWSVLVLIILINLFIWMFVSLESTAVYNQLVQWGEYKLEFSTLESFNYSDGEFDQMITNYLGKNLFDTIFALLLFVISAWVIEKKVEV</sequence>
<feature type="transmembrane region" description="Helical" evidence="1">
    <location>
        <begin position="59"/>
        <end position="81"/>
    </location>
</feature>